<accession>A0ABV6JMY0</accession>
<dbReference type="PIRSF" id="PIRSF034405">
    <property type="entry name" value="UCP034405"/>
    <property type="match status" value="1"/>
</dbReference>
<dbReference type="Proteomes" id="UP001589865">
    <property type="component" value="Unassembled WGS sequence"/>
</dbReference>
<dbReference type="CDD" id="cd03143">
    <property type="entry name" value="A4_beta-galactosidase_middle_domain"/>
    <property type="match status" value="1"/>
</dbReference>
<dbReference type="InterPro" id="IPR010768">
    <property type="entry name" value="GATase1-like"/>
</dbReference>
<evidence type="ECO:0000259" key="1">
    <source>
        <dbReference type="Pfam" id="PF07090"/>
    </source>
</evidence>
<dbReference type="RefSeq" id="WP_377042755.1">
    <property type="nucleotide sequence ID" value="NZ_JBHLUN010000002.1"/>
</dbReference>
<sequence>MSRTEVLLVGESWVSAATHYKGFDQFGSVTFHKGAEPLVEALRDSEFNLTYMTAHEAAEGFPFSLEELRRYRAIILSDIGANTLLLPPSVWLNGKPTPNRLKLIRDWTAEGGGLMMIGGYLTFQGIDGRGRWHRTPVEDALPVTCLPYDDRLEVPQGFRPHITGNREHPILNGLDGEWPLLLGANEVVLREGPEVEVLARLPEEEGGHPLLVTGQHGQGRTLAWTSDIGPHWLPDDFVRWPGYARLWRNALAWVTRQSPMRQDGEGTH</sequence>
<dbReference type="PANTHER" id="PTHR37947:SF2">
    <property type="entry name" value="VON WILLEBRAND FACTOR TYPE A"/>
    <property type="match status" value="1"/>
</dbReference>
<dbReference type="PANTHER" id="PTHR37947">
    <property type="entry name" value="BLL2462 PROTEIN"/>
    <property type="match status" value="1"/>
</dbReference>
<comment type="caution">
    <text evidence="2">The sequence shown here is derived from an EMBL/GenBank/DDBJ whole genome shotgun (WGS) entry which is preliminary data.</text>
</comment>
<name>A0ABV6JMY0_9PROT</name>
<feature type="domain" description="Putative glutamine amidotransferase" evidence="1">
    <location>
        <begin position="6"/>
        <end position="255"/>
    </location>
</feature>
<organism evidence="2 3">
    <name type="scientific">Roseomonas elaeocarpi</name>
    <dbReference type="NCBI Taxonomy" id="907779"/>
    <lineage>
        <taxon>Bacteria</taxon>
        <taxon>Pseudomonadati</taxon>
        <taxon>Pseudomonadota</taxon>
        <taxon>Alphaproteobacteria</taxon>
        <taxon>Acetobacterales</taxon>
        <taxon>Roseomonadaceae</taxon>
        <taxon>Roseomonas</taxon>
    </lineage>
</organism>
<dbReference type="EMBL" id="JBHLUN010000002">
    <property type="protein sequence ID" value="MFC0407064.1"/>
    <property type="molecule type" value="Genomic_DNA"/>
</dbReference>
<dbReference type="InterPro" id="IPR029062">
    <property type="entry name" value="Class_I_gatase-like"/>
</dbReference>
<dbReference type="InterPro" id="IPR017027">
    <property type="entry name" value="STM3548-like"/>
</dbReference>
<evidence type="ECO:0000313" key="3">
    <source>
        <dbReference type="Proteomes" id="UP001589865"/>
    </source>
</evidence>
<dbReference type="SUPFAM" id="SSF52317">
    <property type="entry name" value="Class I glutamine amidotransferase-like"/>
    <property type="match status" value="1"/>
</dbReference>
<evidence type="ECO:0000313" key="2">
    <source>
        <dbReference type="EMBL" id="MFC0407064.1"/>
    </source>
</evidence>
<protein>
    <submittedName>
        <fullName evidence="2">Glutamine amidotransferase</fullName>
    </submittedName>
</protein>
<dbReference type="Gene3D" id="3.40.50.880">
    <property type="match status" value="1"/>
</dbReference>
<reference evidence="2 3" key="1">
    <citation type="submission" date="2024-09" db="EMBL/GenBank/DDBJ databases">
        <authorList>
            <person name="Sun Q."/>
            <person name="Mori K."/>
        </authorList>
    </citation>
    <scope>NUCLEOTIDE SEQUENCE [LARGE SCALE GENOMIC DNA]</scope>
    <source>
        <strain evidence="2 3">TBRC 5777</strain>
    </source>
</reference>
<keyword evidence="3" id="KW-1185">Reference proteome</keyword>
<proteinExistence type="predicted"/>
<keyword evidence="2" id="KW-0315">Glutamine amidotransferase</keyword>
<gene>
    <name evidence="2" type="ORF">ACFFGY_02305</name>
</gene>
<dbReference type="Pfam" id="PF07090">
    <property type="entry name" value="GATase1_like"/>
    <property type="match status" value="1"/>
</dbReference>